<keyword evidence="1" id="KW-1133">Transmembrane helix</keyword>
<dbReference type="AlphaFoldDB" id="A0A5C8KSK6"/>
<protein>
    <submittedName>
        <fullName evidence="2">Nitrogen fixation protein FixH</fullName>
    </submittedName>
</protein>
<dbReference type="InterPro" id="IPR008620">
    <property type="entry name" value="FixH"/>
</dbReference>
<dbReference type="RefSeq" id="WP_147891491.1">
    <property type="nucleotide sequence ID" value="NZ_VRTS01000004.1"/>
</dbReference>
<gene>
    <name evidence="2" type="ORF">FU658_07390</name>
</gene>
<dbReference type="Proteomes" id="UP000321248">
    <property type="component" value="Unassembled WGS sequence"/>
</dbReference>
<accession>A0A5C8KSK6</accession>
<reference evidence="2 3" key="1">
    <citation type="submission" date="2019-08" db="EMBL/GenBank/DDBJ databases">
        <authorList>
            <person name="Karlyshev A.V."/>
        </authorList>
    </citation>
    <scope>NUCLEOTIDE SEQUENCE [LARGE SCALE GENOMIC DNA]</scope>
    <source>
        <strain evidence="2 3">Alg18-2.2</strain>
    </source>
</reference>
<comment type="caution">
    <text evidence="2">The sequence shown here is derived from an EMBL/GenBank/DDBJ whole genome shotgun (WGS) entry which is preliminary data.</text>
</comment>
<dbReference type="Pfam" id="PF05751">
    <property type="entry name" value="FixH"/>
    <property type="match status" value="1"/>
</dbReference>
<evidence type="ECO:0000313" key="3">
    <source>
        <dbReference type="Proteomes" id="UP000321248"/>
    </source>
</evidence>
<feature type="transmembrane region" description="Helical" evidence="1">
    <location>
        <begin position="20"/>
        <end position="44"/>
    </location>
</feature>
<dbReference type="EMBL" id="VRTS01000004">
    <property type="protein sequence ID" value="TXK62568.1"/>
    <property type="molecule type" value="Genomic_DNA"/>
</dbReference>
<keyword evidence="1" id="KW-0812">Transmembrane</keyword>
<name>A0A5C8KSK6_9GAMM</name>
<keyword evidence="3" id="KW-1185">Reference proteome</keyword>
<dbReference type="OrthoDB" id="5948217at2"/>
<organism evidence="2 3">
    <name type="scientific">Alkalisalibacterium limincola</name>
    <dbReference type="NCBI Taxonomy" id="2699169"/>
    <lineage>
        <taxon>Bacteria</taxon>
        <taxon>Pseudomonadati</taxon>
        <taxon>Pseudomonadota</taxon>
        <taxon>Gammaproteobacteria</taxon>
        <taxon>Lysobacterales</taxon>
        <taxon>Lysobacteraceae</taxon>
        <taxon>Alkalisalibacterium</taxon>
    </lineage>
</organism>
<evidence type="ECO:0000313" key="2">
    <source>
        <dbReference type="EMBL" id="TXK62568.1"/>
    </source>
</evidence>
<sequence>MNHDTSNAPRPWYREPMMALVLGLPLMSVVAGFSLLGIAIHAGGADAIPQEVRRTGKAQVGDIAADAHAQALGLRAQLRVDRGTGAVVLDFVEGDAPGDARLELRLVHPTAAAGDIEVPLVRHNAGYIGRMEATRRHDWKVVLSPADGQWRLIARLAADADGVRLHPALTDS</sequence>
<keyword evidence="1" id="KW-0472">Membrane</keyword>
<proteinExistence type="predicted"/>
<evidence type="ECO:0000256" key="1">
    <source>
        <dbReference type="SAM" id="Phobius"/>
    </source>
</evidence>